<proteinExistence type="predicted"/>
<feature type="compositionally biased region" description="Basic and acidic residues" evidence="1">
    <location>
        <begin position="15"/>
        <end position="28"/>
    </location>
</feature>
<organism evidence="2 3">
    <name type="scientific">Prorocentrum cordatum</name>
    <dbReference type="NCBI Taxonomy" id="2364126"/>
    <lineage>
        <taxon>Eukaryota</taxon>
        <taxon>Sar</taxon>
        <taxon>Alveolata</taxon>
        <taxon>Dinophyceae</taxon>
        <taxon>Prorocentrales</taxon>
        <taxon>Prorocentraceae</taxon>
        <taxon>Prorocentrum</taxon>
    </lineage>
</organism>
<dbReference type="EMBL" id="CAUYUJ010014394">
    <property type="protein sequence ID" value="CAK0840687.1"/>
    <property type="molecule type" value="Genomic_DNA"/>
</dbReference>
<keyword evidence="3" id="KW-1185">Reference proteome</keyword>
<feature type="region of interest" description="Disordered" evidence="1">
    <location>
        <begin position="1"/>
        <end position="62"/>
    </location>
</feature>
<name>A0ABN9T6K1_9DINO</name>
<evidence type="ECO:0000313" key="3">
    <source>
        <dbReference type="Proteomes" id="UP001189429"/>
    </source>
</evidence>
<feature type="region of interest" description="Disordered" evidence="1">
    <location>
        <begin position="119"/>
        <end position="141"/>
    </location>
</feature>
<gene>
    <name evidence="2" type="ORF">PCOR1329_LOCUS36061</name>
</gene>
<feature type="non-terminal residue" evidence="2">
    <location>
        <position position="299"/>
    </location>
</feature>
<dbReference type="Proteomes" id="UP001189429">
    <property type="component" value="Unassembled WGS sequence"/>
</dbReference>
<feature type="region of interest" description="Disordered" evidence="1">
    <location>
        <begin position="278"/>
        <end position="299"/>
    </location>
</feature>
<accession>A0ABN9T6K1</accession>
<feature type="region of interest" description="Disordered" evidence="1">
    <location>
        <begin position="78"/>
        <end position="100"/>
    </location>
</feature>
<dbReference type="Gene3D" id="1.20.5.2050">
    <property type="match status" value="1"/>
</dbReference>
<comment type="caution">
    <text evidence="2">The sequence shown here is derived from an EMBL/GenBank/DDBJ whole genome shotgun (WGS) entry which is preliminary data.</text>
</comment>
<evidence type="ECO:0000313" key="2">
    <source>
        <dbReference type="EMBL" id="CAK0840687.1"/>
    </source>
</evidence>
<evidence type="ECO:0000256" key="1">
    <source>
        <dbReference type="SAM" id="MobiDB-lite"/>
    </source>
</evidence>
<reference evidence="2" key="1">
    <citation type="submission" date="2023-10" db="EMBL/GenBank/DDBJ databases">
        <authorList>
            <person name="Chen Y."/>
            <person name="Shah S."/>
            <person name="Dougan E. K."/>
            <person name="Thang M."/>
            <person name="Chan C."/>
        </authorList>
    </citation>
    <scope>NUCLEOTIDE SEQUENCE [LARGE SCALE GENOMIC DNA]</scope>
</reference>
<sequence>MNGPDKGCMKQPRFRPKDESPEEVERARLAAGEDQLGELRRARAPSGRSGSAEHQSGIKHIVWHKTRQAWHLRDTIRNGPDKGGVMQPQFRPKDQSPEEVERARLVAVEALRRLEGEDQLGELRRAPSGRSGSAEHQSGIKHIVWHKTRQDQSPEEVERALRRLEGEDQLGELRRERERQSGVKYISWFKQGQAWRVQYRIENGPDKGSVTSLRFRPKDGSQQEVERARPAAVEALRRLEEEDQLGELRREPERQSGVKYISWFKQGQAWRVQYRIENGPDKGSVTSLRFRPKDGSQQE</sequence>
<protein>
    <submittedName>
        <fullName evidence="2">Uncharacterized protein</fullName>
    </submittedName>
</protein>
<feature type="compositionally biased region" description="Basic and acidic residues" evidence="1">
    <location>
        <begin position="91"/>
        <end position="100"/>
    </location>
</feature>